<dbReference type="EMBL" id="QJKJ01005884">
    <property type="protein sequence ID" value="RDX88639.1"/>
    <property type="molecule type" value="Genomic_DNA"/>
</dbReference>
<keyword evidence="1" id="KW-0479">Metal-binding</keyword>
<dbReference type="PANTHER" id="PTHR15503">
    <property type="entry name" value="LDOC1 RELATED"/>
    <property type="match status" value="1"/>
</dbReference>
<dbReference type="InterPro" id="IPR036875">
    <property type="entry name" value="Znf_CCHC_sf"/>
</dbReference>
<dbReference type="GO" id="GO:0008270">
    <property type="term" value="F:zinc ion binding"/>
    <property type="evidence" value="ECO:0007669"/>
    <property type="project" value="UniProtKB-KW"/>
</dbReference>
<keyword evidence="1" id="KW-0862">Zinc</keyword>
<sequence length="255" mass="28403">MQPSLRISLGTIYTTKARQDSTPRSTMKTTEVRLHITRVAWVRGTDSITQSRCLKCGYPSYLGGECVDGEMTCFNCGKQGHIMRSCTFPKRGLPSARSVESSCLKTTGRVFVCSNVEASKFENLVQGTCFVNCNPLVVLFDCIATYSFISHDYVSKLKFPMSSLNYKLVVETPSNDSIVTLNVYLQCPLNLSTNHILVNCTNQTIVFRTPIVDKDKRFITANQAKVEKSVVVGDVLVDVSSLSPEMETEFFIDEI</sequence>
<keyword evidence="1" id="KW-0863">Zinc-finger</keyword>
<accession>A0A371GDM0</accession>
<dbReference type="OrthoDB" id="1436782at2759"/>
<dbReference type="SUPFAM" id="SSF57756">
    <property type="entry name" value="Retrovirus zinc finger-like domains"/>
    <property type="match status" value="1"/>
</dbReference>
<feature type="domain" description="CCHC-type" evidence="2">
    <location>
        <begin position="73"/>
        <end position="86"/>
    </location>
</feature>
<dbReference type="InterPro" id="IPR001878">
    <property type="entry name" value="Znf_CCHC"/>
</dbReference>
<comment type="caution">
    <text evidence="3">The sequence shown here is derived from an EMBL/GenBank/DDBJ whole genome shotgun (WGS) entry which is preliminary data.</text>
</comment>
<gene>
    <name evidence="3" type="ORF">CR513_29748</name>
</gene>
<proteinExistence type="predicted"/>
<protein>
    <recommendedName>
        <fullName evidence="2">CCHC-type domain-containing protein</fullName>
    </recommendedName>
</protein>
<evidence type="ECO:0000259" key="2">
    <source>
        <dbReference type="PROSITE" id="PS50158"/>
    </source>
</evidence>
<dbReference type="AlphaFoldDB" id="A0A371GDM0"/>
<reference evidence="3" key="1">
    <citation type="submission" date="2018-05" db="EMBL/GenBank/DDBJ databases">
        <title>Draft genome of Mucuna pruriens seed.</title>
        <authorList>
            <person name="Nnadi N.E."/>
            <person name="Vos R."/>
            <person name="Hasami M.H."/>
            <person name="Devisetty U.K."/>
            <person name="Aguiy J.C."/>
        </authorList>
    </citation>
    <scope>NUCLEOTIDE SEQUENCE [LARGE SCALE GENOMIC DNA]</scope>
    <source>
        <strain evidence="3">JCA_2017</strain>
    </source>
</reference>
<organism evidence="3 4">
    <name type="scientific">Mucuna pruriens</name>
    <name type="common">Velvet bean</name>
    <name type="synonym">Dolichos pruriens</name>
    <dbReference type="NCBI Taxonomy" id="157652"/>
    <lineage>
        <taxon>Eukaryota</taxon>
        <taxon>Viridiplantae</taxon>
        <taxon>Streptophyta</taxon>
        <taxon>Embryophyta</taxon>
        <taxon>Tracheophyta</taxon>
        <taxon>Spermatophyta</taxon>
        <taxon>Magnoliopsida</taxon>
        <taxon>eudicotyledons</taxon>
        <taxon>Gunneridae</taxon>
        <taxon>Pentapetalae</taxon>
        <taxon>rosids</taxon>
        <taxon>fabids</taxon>
        <taxon>Fabales</taxon>
        <taxon>Fabaceae</taxon>
        <taxon>Papilionoideae</taxon>
        <taxon>50 kb inversion clade</taxon>
        <taxon>NPAAA clade</taxon>
        <taxon>indigoferoid/millettioid clade</taxon>
        <taxon>Phaseoleae</taxon>
        <taxon>Mucuna</taxon>
    </lineage>
</organism>
<dbReference type="CDD" id="cd00303">
    <property type="entry name" value="retropepsin_like"/>
    <property type="match status" value="1"/>
</dbReference>
<keyword evidence="4" id="KW-1185">Reference proteome</keyword>
<dbReference type="SMART" id="SM00343">
    <property type="entry name" value="ZnF_C2HC"/>
    <property type="match status" value="1"/>
</dbReference>
<dbReference type="PROSITE" id="PS50158">
    <property type="entry name" value="ZF_CCHC"/>
    <property type="match status" value="1"/>
</dbReference>
<evidence type="ECO:0000256" key="1">
    <source>
        <dbReference type="PROSITE-ProRule" id="PRU00047"/>
    </source>
</evidence>
<dbReference type="Pfam" id="PF08284">
    <property type="entry name" value="RVP_2"/>
    <property type="match status" value="1"/>
</dbReference>
<dbReference type="GO" id="GO:0003676">
    <property type="term" value="F:nucleic acid binding"/>
    <property type="evidence" value="ECO:0007669"/>
    <property type="project" value="InterPro"/>
</dbReference>
<dbReference type="Proteomes" id="UP000257109">
    <property type="component" value="Unassembled WGS sequence"/>
</dbReference>
<name>A0A371GDM0_MUCPR</name>
<dbReference type="InterPro" id="IPR032567">
    <property type="entry name" value="RTL1-rel"/>
</dbReference>
<dbReference type="Pfam" id="PF00098">
    <property type="entry name" value="zf-CCHC"/>
    <property type="match status" value="1"/>
</dbReference>
<dbReference type="Gene3D" id="4.10.60.10">
    <property type="entry name" value="Zinc finger, CCHC-type"/>
    <property type="match status" value="1"/>
</dbReference>
<evidence type="ECO:0000313" key="3">
    <source>
        <dbReference type="EMBL" id="RDX88639.1"/>
    </source>
</evidence>
<evidence type="ECO:0000313" key="4">
    <source>
        <dbReference type="Proteomes" id="UP000257109"/>
    </source>
</evidence>
<dbReference type="PANTHER" id="PTHR15503:SF42">
    <property type="entry name" value="ZINC FINGER, CCHC-TYPE, RETROTRANSPOSON GAG DOMAIN, ASPARTIC PEPTIDASE DOMAIN PROTEIN-RELATED"/>
    <property type="match status" value="1"/>
</dbReference>
<feature type="non-terminal residue" evidence="3">
    <location>
        <position position="1"/>
    </location>
</feature>